<dbReference type="Gene3D" id="3.50.50.60">
    <property type="entry name" value="FAD/NAD(P)-binding domain"/>
    <property type="match status" value="1"/>
</dbReference>
<comment type="catalytic activity">
    <reaction evidence="14">
        <text>squalene + reduced [NADPH--hemoprotein reductase] + O2 = (S)-2,3-epoxysqualene + oxidized [NADPH--hemoprotein reductase] + H2O + H(+)</text>
        <dbReference type="Rhea" id="RHEA:25282"/>
        <dbReference type="Rhea" id="RHEA-COMP:11964"/>
        <dbReference type="Rhea" id="RHEA-COMP:11965"/>
        <dbReference type="ChEBI" id="CHEBI:15377"/>
        <dbReference type="ChEBI" id="CHEBI:15378"/>
        <dbReference type="ChEBI" id="CHEBI:15379"/>
        <dbReference type="ChEBI" id="CHEBI:15440"/>
        <dbReference type="ChEBI" id="CHEBI:15441"/>
        <dbReference type="ChEBI" id="CHEBI:57618"/>
        <dbReference type="ChEBI" id="CHEBI:58210"/>
        <dbReference type="EC" id="1.14.14.17"/>
    </reaction>
</comment>
<accession>A0A316Z5E0</accession>
<dbReference type="InterPro" id="IPR013698">
    <property type="entry name" value="Squalene_epoxidase"/>
</dbReference>
<dbReference type="InterPro" id="IPR040125">
    <property type="entry name" value="Squalene_monox"/>
</dbReference>
<sequence>MPANAAASSSAPRSFDVIVVGAGVVGAALAFSLARSGRRVAMLERDLAEPDRIVGELLQPGGVRALRLLGLADTLDGIDAVPVQGYQVFYGKRAVPIPYPQEAPEDVGRGTKSFSGKVEGRSFHHGRFVQSLRRRAQAHERVTTFEATVRELDEDADGRVVGVTATPKAEGDAKPEELVLKAPLTIVADGCFSKFRRTHGSTIAPTVRSNFVALELKNAPLPAPEHGHVVLGPAGPTLLYQISPTDTRVLVDVPGVKLPSQSKGELQAHIRDKVVAQLPEVLRPCVLEELERTTRFRSMPNSFLPPSMQGQNKQRRGVILVGDAMNMRHPLTGGGMSVGLWDVVHLTTSLGGEEWTPLERDAKQGGSRDLAEWDSLKPALRSWHWRRKGLASVINILAQALYSLFGADDENLEVLREGCFGYFELGGECVGGPVRLLSGLAPQPMLLVYHFFSVALYSIYTLFSKPRVHKGESEARVPGFLDWPALMWRSVAVFWTACVVLLPVVFTELRSNVPSFNRAASMMAPGEVGKKESRFNNVVLLVGLAAAAAYYVNGGAQKHRLSDLLVFPTAKAQSLSS</sequence>
<comment type="subcellular location">
    <subcellularLocation>
        <location evidence="3 14">Endoplasmic reticulum membrane</location>
        <topology evidence="3 14">Multi-pass membrane protein</topology>
    </subcellularLocation>
    <subcellularLocation>
        <location evidence="2">Microsome membrane</location>
        <topology evidence="2">Multi-pass membrane protein</topology>
    </subcellularLocation>
</comment>
<evidence type="ECO:0000256" key="4">
    <source>
        <dbReference type="ARBA" id="ARBA00008802"/>
    </source>
</evidence>
<keyword evidence="11 14" id="KW-0560">Oxidoreductase</keyword>
<dbReference type="PANTHER" id="PTHR10835:SF0">
    <property type="entry name" value="SQUALENE MONOOXYGENASE"/>
    <property type="match status" value="1"/>
</dbReference>
<dbReference type="Pfam" id="PF01266">
    <property type="entry name" value="DAO"/>
    <property type="match status" value="1"/>
</dbReference>
<comment type="pathway">
    <text evidence="13">Steroid metabolism; ergosterol biosynthesis.</text>
</comment>
<feature type="transmembrane region" description="Helical" evidence="14">
    <location>
        <begin position="17"/>
        <end position="34"/>
    </location>
</feature>
<evidence type="ECO:0000256" key="10">
    <source>
        <dbReference type="ARBA" id="ARBA00022989"/>
    </source>
</evidence>
<evidence type="ECO:0000256" key="1">
    <source>
        <dbReference type="ARBA" id="ARBA00001974"/>
    </source>
</evidence>
<feature type="transmembrane region" description="Helical" evidence="14">
    <location>
        <begin position="485"/>
        <end position="506"/>
    </location>
</feature>
<dbReference type="GeneID" id="37270545"/>
<evidence type="ECO:0000256" key="2">
    <source>
        <dbReference type="ARBA" id="ARBA00004154"/>
    </source>
</evidence>
<comment type="function">
    <text evidence="14">Catalyzes the stereospecific oxidation of squalene to (S)-2,3-epoxysqualene, and is considered to be a rate-limiting enzyme in steroid biosynthesis.</text>
</comment>
<evidence type="ECO:0000256" key="11">
    <source>
        <dbReference type="ARBA" id="ARBA00023002"/>
    </source>
</evidence>
<evidence type="ECO:0000256" key="13">
    <source>
        <dbReference type="ARBA" id="ARBA00029435"/>
    </source>
</evidence>
<dbReference type="InterPro" id="IPR036188">
    <property type="entry name" value="FAD/NAD-bd_sf"/>
</dbReference>
<keyword evidence="9" id="KW-0492">Microsome</keyword>
<organism evidence="17 18">
    <name type="scientific">Tilletiopsis washingtonensis</name>
    <dbReference type="NCBI Taxonomy" id="58919"/>
    <lineage>
        <taxon>Eukaryota</taxon>
        <taxon>Fungi</taxon>
        <taxon>Dikarya</taxon>
        <taxon>Basidiomycota</taxon>
        <taxon>Ustilaginomycotina</taxon>
        <taxon>Exobasidiomycetes</taxon>
        <taxon>Entylomatales</taxon>
        <taxon>Entylomatales incertae sedis</taxon>
        <taxon>Tilletiopsis</taxon>
    </lineage>
</organism>
<dbReference type="STRING" id="58919.A0A316Z5E0"/>
<dbReference type="InterPro" id="IPR006076">
    <property type="entry name" value="FAD-dep_OxRdtase"/>
</dbReference>
<name>A0A316Z5E0_9BASI</name>
<dbReference type="EMBL" id="KZ819299">
    <property type="protein sequence ID" value="PWN96526.1"/>
    <property type="molecule type" value="Genomic_DNA"/>
</dbReference>
<evidence type="ECO:0000256" key="7">
    <source>
        <dbReference type="ARBA" id="ARBA00022824"/>
    </source>
</evidence>
<dbReference type="PANTHER" id="PTHR10835">
    <property type="entry name" value="SQUALENE MONOOXYGENASE"/>
    <property type="match status" value="1"/>
</dbReference>
<comment type="cofactor">
    <cofactor evidence="1 14">
        <name>FAD</name>
        <dbReference type="ChEBI" id="CHEBI:57692"/>
    </cofactor>
</comment>
<dbReference type="SUPFAM" id="SSF51905">
    <property type="entry name" value="FAD/NAD(P)-binding domain"/>
    <property type="match status" value="1"/>
</dbReference>
<evidence type="ECO:0000256" key="3">
    <source>
        <dbReference type="ARBA" id="ARBA00004477"/>
    </source>
</evidence>
<dbReference type="UniPathway" id="UPA00767">
    <property type="reaction ID" value="UER00752"/>
</dbReference>
<dbReference type="Pfam" id="PF08491">
    <property type="entry name" value="SE"/>
    <property type="match status" value="1"/>
</dbReference>
<dbReference type="PRINTS" id="PR00420">
    <property type="entry name" value="RNGMNOXGNASE"/>
</dbReference>
<feature type="transmembrane region" description="Helical" evidence="14">
    <location>
        <begin position="446"/>
        <end position="464"/>
    </location>
</feature>
<dbReference type="Proteomes" id="UP000245946">
    <property type="component" value="Unassembled WGS sequence"/>
</dbReference>
<keyword evidence="10 14" id="KW-1133">Transmembrane helix</keyword>
<dbReference type="GO" id="GO:0005789">
    <property type="term" value="C:endoplasmic reticulum membrane"/>
    <property type="evidence" value="ECO:0007669"/>
    <property type="project" value="UniProtKB-SubCell"/>
</dbReference>
<feature type="transmembrane region" description="Helical" evidence="14">
    <location>
        <begin position="535"/>
        <end position="552"/>
    </location>
</feature>
<evidence type="ECO:0000256" key="5">
    <source>
        <dbReference type="ARBA" id="ARBA00022630"/>
    </source>
</evidence>
<dbReference type="GO" id="GO:0050660">
    <property type="term" value="F:flavin adenine dinucleotide binding"/>
    <property type="evidence" value="ECO:0007669"/>
    <property type="project" value="UniProtKB-UniRule"/>
</dbReference>
<dbReference type="FunFam" id="3.50.50.60:FF:000166">
    <property type="entry name" value="Squalene monooxygenase Erg1"/>
    <property type="match status" value="1"/>
</dbReference>
<dbReference type="EC" id="1.14.14.17" evidence="14"/>
<keyword evidence="8 14" id="KW-0274">FAD</keyword>
<evidence type="ECO:0000313" key="17">
    <source>
        <dbReference type="EMBL" id="PWN96526.1"/>
    </source>
</evidence>
<evidence type="ECO:0000256" key="8">
    <source>
        <dbReference type="ARBA" id="ARBA00022827"/>
    </source>
</evidence>
<reference evidence="17 18" key="1">
    <citation type="journal article" date="2018" name="Mol. Biol. Evol.">
        <title>Broad Genomic Sampling Reveals a Smut Pathogenic Ancestry of the Fungal Clade Ustilaginomycotina.</title>
        <authorList>
            <person name="Kijpornyongpan T."/>
            <person name="Mondo S.J."/>
            <person name="Barry K."/>
            <person name="Sandor L."/>
            <person name="Lee J."/>
            <person name="Lipzen A."/>
            <person name="Pangilinan J."/>
            <person name="LaButti K."/>
            <person name="Hainaut M."/>
            <person name="Henrissat B."/>
            <person name="Grigoriev I.V."/>
            <person name="Spatafora J.W."/>
            <person name="Aime M.C."/>
        </authorList>
    </citation>
    <scope>NUCLEOTIDE SEQUENCE [LARGE SCALE GENOMIC DNA]</scope>
    <source>
        <strain evidence="17 18">MCA 4186</strain>
    </source>
</reference>
<evidence type="ECO:0000259" key="16">
    <source>
        <dbReference type="Pfam" id="PF08491"/>
    </source>
</evidence>
<keyword evidence="5 14" id="KW-0285">Flavoprotein</keyword>
<dbReference type="RefSeq" id="XP_025596805.1">
    <property type="nucleotide sequence ID" value="XM_025743001.1"/>
</dbReference>
<evidence type="ECO:0000313" key="18">
    <source>
        <dbReference type="Proteomes" id="UP000245946"/>
    </source>
</evidence>
<dbReference type="OrthoDB" id="1678617at2759"/>
<dbReference type="GO" id="GO:0004506">
    <property type="term" value="F:squalene monooxygenase activity"/>
    <property type="evidence" value="ECO:0007669"/>
    <property type="project" value="UniProtKB-UniRule"/>
</dbReference>
<feature type="domain" description="Squalene epoxidase" evidence="16">
    <location>
        <begin position="181"/>
        <end position="465"/>
    </location>
</feature>
<evidence type="ECO:0000256" key="9">
    <source>
        <dbReference type="ARBA" id="ARBA00022848"/>
    </source>
</evidence>
<evidence type="ECO:0000256" key="6">
    <source>
        <dbReference type="ARBA" id="ARBA00022692"/>
    </source>
</evidence>
<keyword evidence="6 14" id="KW-0812">Transmembrane</keyword>
<keyword evidence="18" id="KW-1185">Reference proteome</keyword>
<evidence type="ECO:0000259" key="15">
    <source>
        <dbReference type="Pfam" id="PF01266"/>
    </source>
</evidence>
<keyword evidence="12 14" id="KW-0472">Membrane</keyword>
<proteinExistence type="inferred from homology"/>
<protein>
    <recommendedName>
        <fullName evidence="14">Squalene monooxygenase</fullName>
        <ecNumber evidence="14">1.14.14.17</ecNumber>
    </recommendedName>
</protein>
<gene>
    <name evidence="17" type="ORF">FA09DRAFT_331380</name>
</gene>
<dbReference type="GO" id="GO:0006696">
    <property type="term" value="P:ergosterol biosynthetic process"/>
    <property type="evidence" value="ECO:0007669"/>
    <property type="project" value="TreeGrafter"/>
</dbReference>
<evidence type="ECO:0000256" key="12">
    <source>
        <dbReference type="ARBA" id="ARBA00023136"/>
    </source>
</evidence>
<dbReference type="AlphaFoldDB" id="A0A316Z5E0"/>
<keyword evidence="7 14" id="KW-0256">Endoplasmic reticulum</keyword>
<evidence type="ECO:0000256" key="14">
    <source>
        <dbReference type="RuleBase" id="RU367121"/>
    </source>
</evidence>
<comment type="similarity">
    <text evidence="4 14">Belongs to the squalene monooxygenase family.</text>
</comment>
<feature type="domain" description="FAD dependent oxidoreductase" evidence="15">
    <location>
        <begin position="16"/>
        <end position="46"/>
    </location>
</feature>